<proteinExistence type="predicted"/>
<dbReference type="AlphaFoldDB" id="A0A0R2NKV2"/>
<name>A0A0R2NKV2_9LACO</name>
<feature type="domain" description="SsuA/THI5-like" evidence="2">
    <location>
        <begin position="45"/>
        <end position="259"/>
    </location>
</feature>
<gene>
    <name evidence="3" type="ORF">IV88_GL001724</name>
</gene>
<dbReference type="EMBL" id="JQCQ01000009">
    <property type="protein sequence ID" value="KRO25474.1"/>
    <property type="molecule type" value="Genomic_DNA"/>
</dbReference>
<dbReference type="RefSeq" id="WP_057798731.1">
    <property type="nucleotide sequence ID" value="NZ_BJZZ01000008.1"/>
</dbReference>
<keyword evidence="1" id="KW-0732">Signal</keyword>
<dbReference type="Proteomes" id="UP000051249">
    <property type="component" value="Unassembled WGS sequence"/>
</dbReference>
<organism evidence="3 4">
    <name type="scientific">Pediococcus argentinicus</name>
    <dbReference type="NCBI Taxonomy" id="480391"/>
    <lineage>
        <taxon>Bacteria</taxon>
        <taxon>Bacillati</taxon>
        <taxon>Bacillota</taxon>
        <taxon>Bacilli</taxon>
        <taxon>Lactobacillales</taxon>
        <taxon>Lactobacillaceae</taxon>
        <taxon>Pediococcus</taxon>
    </lineage>
</organism>
<evidence type="ECO:0000313" key="4">
    <source>
        <dbReference type="Proteomes" id="UP000051249"/>
    </source>
</evidence>
<dbReference type="SUPFAM" id="SSF53850">
    <property type="entry name" value="Periplasmic binding protein-like II"/>
    <property type="match status" value="1"/>
</dbReference>
<reference evidence="3 4" key="1">
    <citation type="journal article" date="2015" name="Genome Announc.">
        <title>Expanding the biotechnology potential of lactobacilli through comparative genomics of 213 strains and associated genera.</title>
        <authorList>
            <person name="Sun Z."/>
            <person name="Harris H.M."/>
            <person name="McCann A."/>
            <person name="Guo C."/>
            <person name="Argimon S."/>
            <person name="Zhang W."/>
            <person name="Yang X."/>
            <person name="Jeffery I.B."/>
            <person name="Cooney J.C."/>
            <person name="Kagawa T.F."/>
            <person name="Liu W."/>
            <person name="Song Y."/>
            <person name="Salvetti E."/>
            <person name="Wrobel A."/>
            <person name="Rasinkangas P."/>
            <person name="Parkhill J."/>
            <person name="Rea M.C."/>
            <person name="O'Sullivan O."/>
            <person name="Ritari J."/>
            <person name="Douillard F.P."/>
            <person name="Paul Ross R."/>
            <person name="Yang R."/>
            <person name="Briner A.E."/>
            <person name="Felis G.E."/>
            <person name="de Vos W.M."/>
            <person name="Barrangou R."/>
            <person name="Klaenhammer T.R."/>
            <person name="Caufield P.W."/>
            <person name="Cui Y."/>
            <person name="Zhang H."/>
            <person name="O'Toole P.W."/>
        </authorList>
    </citation>
    <scope>NUCLEOTIDE SEQUENCE [LARGE SCALE GENOMIC DNA]</scope>
    <source>
        <strain evidence="3 4">DSM 23026</strain>
    </source>
</reference>
<sequence>MNKVVRRISLTIALLSSVLFLASCGSKKDSAKTKDITVVLDWTPNTNHTGLYVAKEKGYFKKEHLNVKFVQPPKDGAEQVVASGKAQFGISAQDTQADAIGRENSLPITSVGAILQHNTSGIMSRKADNIKSPKDMQGKRYATWNLPTEQAIIKQVVKDDHGDYSKIKKIPNNITDEVAALKAHQTDDLWIFYGWAGINAEVKKFPTNYFSFRSINDTFDYYTPTIISNTSYLKNNPDVAKRFMKATAKGYTYAAKNPRSSAKILLDSVSELKSNEKLIYASQNYLSKYYLTKSGQFGAIDEKRWNKFYSWLDDHKLVDQKLAHNAGFTNQYLPKEDQ</sequence>
<dbReference type="Gene3D" id="3.40.190.10">
    <property type="entry name" value="Periplasmic binding protein-like II"/>
    <property type="match status" value="2"/>
</dbReference>
<evidence type="ECO:0000256" key="1">
    <source>
        <dbReference type="SAM" id="SignalP"/>
    </source>
</evidence>
<dbReference type="PROSITE" id="PS51257">
    <property type="entry name" value="PROKAR_LIPOPROTEIN"/>
    <property type="match status" value="1"/>
</dbReference>
<dbReference type="InterPro" id="IPR015168">
    <property type="entry name" value="SsuA/THI5"/>
</dbReference>
<dbReference type="InterPro" id="IPR027939">
    <property type="entry name" value="NMT1/THI5"/>
</dbReference>
<comment type="caution">
    <text evidence="3">The sequence shown here is derived from an EMBL/GenBank/DDBJ whole genome shotgun (WGS) entry which is preliminary data.</text>
</comment>
<accession>A0A0R2NKV2</accession>
<feature type="chain" id="PRO_5038991877" evidence="1">
    <location>
        <begin position="23"/>
        <end position="338"/>
    </location>
</feature>
<feature type="signal peptide" evidence="1">
    <location>
        <begin position="1"/>
        <end position="22"/>
    </location>
</feature>
<dbReference type="PANTHER" id="PTHR31528">
    <property type="entry name" value="4-AMINO-5-HYDROXYMETHYL-2-METHYLPYRIMIDINE PHOSPHATE SYNTHASE THI11-RELATED"/>
    <property type="match status" value="1"/>
</dbReference>
<dbReference type="Pfam" id="PF09084">
    <property type="entry name" value="NMT1"/>
    <property type="match status" value="1"/>
</dbReference>
<protein>
    <submittedName>
        <fullName evidence="3">ABC-type nitrate sulfonate bicarbonate transport system, periplasmic component</fullName>
    </submittedName>
</protein>
<evidence type="ECO:0000259" key="2">
    <source>
        <dbReference type="Pfam" id="PF09084"/>
    </source>
</evidence>
<evidence type="ECO:0000313" key="3">
    <source>
        <dbReference type="EMBL" id="KRO25474.1"/>
    </source>
</evidence>
<dbReference type="PATRIC" id="fig|480391.4.peg.1770"/>
<dbReference type="PANTHER" id="PTHR31528:SF3">
    <property type="entry name" value="THIAMINE BIOSYNTHESIS PROTEIN HI_0357-RELATED"/>
    <property type="match status" value="1"/>
</dbReference>
<keyword evidence="4" id="KW-1185">Reference proteome</keyword>
<dbReference type="GO" id="GO:0009228">
    <property type="term" value="P:thiamine biosynthetic process"/>
    <property type="evidence" value="ECO:0007669"/>
    <property type="project" value="InterPro"/>
</dbReference>
<dbReference type="OrthoDB" id="9815602at2"/>